<evidence type="ECO:0000256" key="1">
    <source>
        <dbReference type="SAM" id="MobiDB-lite"/>
    </source>
</evidence>
<dbReference type="AlphaFoldDB" id="A0AAD1Y0F4"/>
<organism evidence="2 3">
    <name type="scientific">Euplotes crassus</name>
    <dbReference type="NCBI Taxonomy" id="5936"/>
    <lineage>
        <taxon>Eukaryota</taxon>
        <taxon>Sar</taxon>
        <taxon>Alveolata</taxon>
        <taxon>Ciliophora</taxon>
        <taxon>Intramacronucleata</taxon>
        <taxon>Spirotrichea</taxon>
        <taxon>Hypotrichia</taxon>
        <taxon>Euplotida</taxon>
        <taxon>Euplotidae</taxon>
        <taxon>Moneuplotes</taxon>
    </lineage>
</organism>
<reference evidence="2" key="1">
    <citation type="submission" date="2023-07" db="EMBL/GenBank/DDBJ databases">
        <authorList>
            <consortium name="AG Swart"/>
            <person name="Singh M."/>
            <person name="Singh A."/>
            <person name="Seah K."/>
            <person name="Emmerich C."/>
        </authorList>
    </citation>
    <scope>NUCLEOTIDE SEQUENCE</scope>
    <source>
        <strain evidence="2">DP1</strain>
    </source>
</reference>
<protein>
    <submittedName>
        <fullName evidence="2">Uncharacterized protein</fullName>
    </submittedName>
</protein>
<feature type="compositionally biased region" description="Low complexity" evidence="1">
    <location>
        <begin position="241"/>
        <end position="252"/>
    </location>
</feature>
<accession>A0AAD1Y0F4</accession>
<sequence length="511" mass="57420">MDKNSLSGPKNHFSAANNTSQPNRDTHNTHRDNPNLIAAQKSIQASIIILLNLEAHTESSKDRDMLTKQIEEEHKELSEFYIKEIQKIEQKLGEASCNPSLEEFCCLKEEAHNLLKSLQDTPSVLQLFIDLGKSVLYSDLPQSTDISPKKDKLSCVYPQIQEQANSAFKPLKLTMNDMLQRVEWSYSGAPPTLAKNTESTDTPEEENKEEGHMYIDSSNSSNHPLTEDSFPRQGQGIDFDSSTQSSTPPSISAPDRIGPFSAQNPSLGQTTDCSSGSENETETVGPDRRDQDQNNLEINLDLTEEICKIGSTGVEGISPFLPEWWESIGALRLDNVPDKNYELREIFATRFPDNVLGLYFNANSDSLKSIDFYVDELISMGAKAQHRMFVYNYAISQKNFQKIMGAMKDKERVGFPFCKMDFYTAPNLKNILKGTKIIQISFKGCGISTRCNWRKNPHHFVGLIQGLATSEDLQKSLKTIWLPKSYLDLKTVRQALNNNGFGEVKIGQDLL</sequence>
<dbReference type="Proteomes" id="UP001295684">
    <property type="component" value="Unassembled WGS sequence"/>
</dbReference>
<proteinExistence type="predicted"/>
<gene>
    <name evidence="2" type="ORF">ECRASSUSDP1_LOCUS24298</name>
</gene>
<name>A0AAD1Y0F4_EUPCR</name>
<feature type="region of interest" description="Disordered" evidence="1">
    <location>
        <begin position="188"/>
        <end position="293"/>
    </location>
</feature>
<feature type="region of interest" description="Disordered" evidence="1">
    <location>
        <begin position="1"/>
        <end position="32"/>
    </location>
</feature>
<feature type="compositionally biased region" description="Polar residues" evidence="1">
    <location>
        <begin position="261"/>
        <end position="278"/>
    </location>
</feature>
<comment type="caution">
    <text evidence="2">The sequence shown here is derived from an EMBL/GenBank/DDBJ whole genome shotgun (WGS) entry which is preliminary data.</text>
</comment>
<evidence type="ECO:0000313" key="3">
    <source>
        <dbReference type="Proteomes" id="UP001295684"/>
    </source>
</evidence>
<dbReference type="EMBL" id="CAMPGE010025012">
    <property type="protein sequence ID" value="CAI2382811.1"/>
    <property type="molecule type" value="Genomic_DNA"/>
</dbReference>
<feature type="compositionally biased region" description="Polar residues" evidence="1">
    <location>
        <begin position="1"/>
        <end position="23"/>
    </location>
</feature>
<evidence type="ECO:0000313" key="2">
    <source>
        <dbReference type="EMBL" id="CAI2382811.1"/>
    </source>
</evidence>
<keyword evidence="3" id="KW-1185">Reference proteome</keyword>